<dbReference type="RefSeq" id="WP_080066590.1">
    <property type="nucleotide sequence ID" value="NZ_MZGX01000038.1"/>
</dbReference>
<dbReference type="InterPro" id="IPR003018">
    <property type="entry name" value="GAF"/>
</dbReference>
<sequence length="564" mass="64159">MNKLQRFEKVLVDLCWVVIVLLITGYVIRDIFNIESILLIKQGLTLNIAILVLFLFNVIKTTFVNNTALYSEKVFVIFRYIEVGVLSLFTMNIYIGIESAVILIPLVFLTLHKGFKAGLLLSAYSALFKTGYLLCDFFWFKHSGLTIGLMSYNLFKIICMYFVLVAIIKISLAVYNSSIKNEVENARLVIELGEKYEQLEVAQEEIKNQYDRLMETNRKLQDTNRRLTSSIAEFYTLQQISEAIGSILDINDLLNFVNDVIIGVMGVNYSTIVLLDHREGRLKVHFTNIQNKKDLAILNDNINCKLLLDMLENEKPIMENAVIPEKFDFIRSREVGSFICLPLSSKSRKFGLTLIEHKNSNTFDEDNLRLLTTIGKQVSMAIENAELYANLQELATIDGLTGVYNRVYFHKKFEEEFNAARTLGYDLALVILDIDKFKKFNDTYGHLFGDVVLKSVAQTVKNNIKSTDTIARFGGEEFVIILPRMSARDAYEKVEELRIKIANNIIKDNVILASVTASFGISSFPDISANQMELIRDADNALYNAKENGRNCVKLAEASDKSRL</sequence>
<evidence type="ECO:0000256" key="2">
    <source>
        <dbReference type="SAM" id="Phobius"/>
    </source>
</evidence>
<dbReference type="SUPFAM" id="SSF55073">
    <property type="entry name" value="Nucleotide cyclase"/>
    <property type="match status" value="1"/>
</dbReference>
<keyword evidence="5" id="KW-1185">Reference proteome</keyword>
<dbReference type="GO" id="GO:0005886">
    <property type="term" value="C:plasma membrane"/>
    <property type="evidence" value="ECO:0007669"/>
    <property type="project" value="TreeGrafter"/>
</dbReference>
<evidence type="ECO:0000313" key="5">
    <source>
        <dbReference type="Proteomes" id="UP000191554"/>
    </source>
</evidence>
<keyword evidence="2" id="KW-0812">Transmembrane</keyword>
<evidence type="ECO:0000256" key="1">
    <source>
        <dbReference type="SAM" id="Coils"/>
    </source>
</evidence>
<keyword evidence="2" id="KW-0472">Membrane</keyword>
<name>A0A1V4SFC3_RUMHU</name>
<dbReference type="CDD" id="cd01949">
    <property type="entry name" value="GGDEF"/>
    <property type="match status" value="1"/>
</dbReference>
<dbReference type="SMART" id="SM00267">
    <property type="entry name" value="GGDEF"/>
    <property type="match status" value="1"/>
</dbReference>
<feature type="transmembrane region" description="Helical" evidence="2">
    <location>
        <begin position="10"/>
        <end position="28"/>
    </location>
</feature>
<dbReference type="Gene3D" id="3.30.70.270">
    <property type="match status" value="1"/>
</dbReference>
<feature type="transmembrane region" description="Helical" evidence="2">
    <location>
        <begin position="117"/>
        <end position="140"/>
    </location>
</feature>
<protein>
    <submittedName>
        <fullName evidence="4">Phytochrome-like protein cph2</fullName>
    </submittedName>
</protein>
<dbReference type="InterPro" id="IPR000160">
    <property type="entry name" value="GGDEF_dom"/>
</dbReference>
<feature type="transmembrane region" description="Helical" evidence="2">
    <location>
        <begin position="80"/>
        <end position="111"/>
    </location>
</feature>
<dbReference type="AlphaFoldDB" id="A0A1V4SFC3"/>
<keyword evidence="1" id="KW-0175">Coiled coil</keyword>
<dbReference type="PANTHER" id="PTHR45138">
    <property type="entry name" value="REGULATORY COMPONENTS OF SENSORY TRANSDUCTION SYSTEM"/>
    <property type="match status" value="1"/>
</dbReference>
<dbReference type="Pfam" id="PF00990">
    <property type="entry name" value="GGDEF"/>
    <property type="match status" value="1"/>
</dbReference>
<evidence type="ECO:0000259" key="3">
    <source>
        <dbReference type="PROSITE" id="PS50887"/>
    </source>
</evidence>
<dbReference type="STRING" id="48256.CLHUN_41380"/>
<accession>A0A1V4SFC3</accession>
<organism evidence="4 5">
    <name type="scientific">Ruminiclostridium hungatei</name>
    <name type="common">Clostridium hungatei</name>
    <dbReference type="NCBI Taxonomy" id="48256"/>
    <lineage>
        <taxon>Bacteria</taxon>
        <taxon>Bacillati</taxon>
        <taxon>Bacillota</taxon>
        <taxon>Clostridia</taxon>
        <taxon>Eubacteriales</taxon>
        <taxon>Oscillospiraceae</taxon>
        <taxon>Ruminiclostridium</taxon>
    </lineage>
</organism>
<dbReference type="Pfam" id="PF13185">
    <property type="entry name" value="GAF_2"/>
    <property type="match status" value="1"/>
</dbReference>
<reference evidence="4 5" key="1">
    <citation type="submission" date="2017-03" db="EMBL/GenBank/DDBJ databases">
        <title>Genome sequence of Clostridium hungatei DSM 14427.</title>
        <authorList>
            <person name="Poehlein A."/>
            <person name="Daniel R."/>
        </authorList>
    </citation>
    <scope>NUCLEOTIDE SEQUENCE [LARGE SCALE GENOMIC DNA]</scope>
    <source>
        <strain evidence="4 5">DSM 14427</strain>
    </source>
</reference>
<dbReference type="PROSITE" id="PS50887">
    <property type="entry name" value="GGDEF"/>
    <property type="match status" value="1"/>
</dbReference>
<feature type="transmembrane region" description="Helical" evidence="2">
    <location>
        <begin position="40"/>
        <end position="59"/>
    </location>
</feature>
<gene>
    <name evidence="4" type="primary">cph2_2</name>
    <name evidence="4" type="ORF">CLHUN_41380</name>
</gene>
<dbReference type="SMART" id="SM00065">
    <property type="entry name" value="GAF"/>
    <property type="match status" value="1"/>
</dbReference>
<feature type="transmembrane region" description="Helical" evidence="2">
    <location>
        <begin position="152"/>
        <end position="175"/>
    </location>
</feature>
<dbReference type="OrthoDB" id="9805474at2"/>
<keyword evidence="2" id="KW-1133">Transmembrane helix</keyword>
<dbReference type="Proteomes" id="UP000191554">
    <property type="component" value="Unassembled WGS sequence"/>
</dbReference>
<feature type="domain" description="GGDEF" evidence="3">
    <location>
        <begin position="425"/>
        <end position="558"/>
    </location>
</feature>
<evidence type="ECO:0000313" key="4">
    <source>
        <dbReference type="EMBL" id="OPX41967.1"/>
    </source>
</evidence>
<comment type="caution">
    <text evidence="4">The sequence shown here is derived from an EMBL/GenBank/DDBJ whole genome shotgun (WGS) entry which is preliminary data.</text>
</comment>
<dbReference type="GO" id="GO:0052621">
    <property type="term" value="F:diguanylate cyclase activity"/>
    <property type="evidence" value="ECO:0007669"/>
    <property type="project" value="TreeGrafter"/>
</dbReference>
<proteinExistence type="predicted"/>
<dbReference type="InterPro" id="IPR043128">
    <property type="entry name" value="Rev_trsase/Diguanyl_cyclase"/>
</dbReference>
<dbReference type="InterPro" id="IPR029016">
    <property type="entry name" value="GAF-like_dom_sf"/>
</dbReference>
<dbReference type="EMBL" id="MZGX01000038">
    <property type="protein sequence ID" value="OPX41967.1"/>
    <property type="molecule type" value="Genomic_DNA"/>
</dbReference>
<dbReference type="GO" id="GO:0043709">
    <property type="term" value="P:cell adhesion involved in single-species biofilm formation"/>
    <property type="evidence" value="ECO:0007669"/>
    <property type="project" value="TreeGrafter"/>
</dbReference>
<dbReference type="InterPro" id="IPR050469">
    <property type="entry name" value="Diguanylate_Cyclase"/>
</dbReference>
<dbReference type="Gene3D" id="3.30.450.40">
    <property type="match status" value="1"/>
</dbReference>
<dbReference type="InterPro" id="IPR029787">
    <property type="entry name" value="Nucleotide_cyclase"/>
</dbReference>
<feature type="coiled-coil region" evidence="1">
    <location>
        <begin position="189"/>
        <end position="230"/>
    </location>
</feature>
<dbReference type="NCBIfam" id="TIGR00254">
    <property type="entry name" value="GGDEF"/>
    <property type="match status" value="1"/>
</dbReference>
<dbReference type="FunFam" id="3.30.70.270:FF:000001">
    <property type="entry name" value="Diguanylate cyclase domain protein"/>
    <property type="match status" value="1"/>
</dbReference>
<dbReference type="PANTHER" id="PTHR45138:SF9">
    <property type="entry name" value="DIGUANYLATE CYCLASE DGCM-RELATED"/>
    <property type="match status" value="1"/>
</dbReference>
<dbReference type="GO" id="GO:1902201">
    <property type="term" value="P:negative regulation of bacterial-type flagellum-dependent cell motility"/>
    <property type="evidence" value="ECO:0007669"/>
    <property type="project" value="TreeGrafter"/>
</dbReference>
<dbReference type="SUPFAM" id="SSF55781">
    <property type="entry name" value="GAF domain-like"/>
    <property type="match status" value="1"/>
</dbReference>